<dbReference type="Gene3D" id="3.90.79.10">
    <property type="entry name" value="Nucleoside Triphosphate Pyrophosphohydrolase"/>
    <property type="match status" value="1"/>
</dbReference>
<dbReference type="GO" id="GO:0006742">
    <property type="term" value="P:NADP+ catabolic process"/>
    <property type="evidence" value="ECO:0007669"/>
    <property type="project" value="TreeGrafter"/>
</dbReference>
<comment type="cofactor">
    <cofactor evidence="1">
        <name>Mg(2+)</name>
        <dbReference type="ChEBI" id="CHEBI:18420"/>
    </cofactor>
</comment>
<sequence length="276" mass="30519">MLQDIYPHVFCNDFVRRDPVPGDIALFFPAPDQVLLKSGENGLTLPTFADFSPVAAQGADHLFDIDDQGVYLLAKPGVYSGALSACSTLQFRTLQPGHLAFAGITASQLYRWKHSHRFCGSCGSPMRGGDWERCMVCPNCHQVEYPKISPAVITAITDGDRLLMVKNDRSSYPNWALVAGFVEFGETFEQTVAREAREEVGLSVKDIRYIGSQPWPFSETEMVGFVAHLDGPDVITLQEEELTDARWFARADIPPSTSDISIGNRLIELFRAGELG</sequence>
<evidence type="ECO:0000256" key="7">
    <source>
        <dbReference type="ARBA" id="ARBA00022842"/>
    </source>
</evidence>
<keyword evidence="8" id="KW-0520">NAD</keyword>
<comment type="similarity">
    <text evidence="3">Belongs to the Nudix hydrolase family. NudC subfamily.</text>
</comment>
<dbReference type="NCBIfam" id="NF001299">
    <property type="entry name" value="PRK00241.1"/>
    <property type="match status" value="1"/>
</dbReference>
<evidence type="ECO:0000256" key="1">
    <source>
        <dbReference type="ARBA" id="ARBA00001946"/>
    </source>
</evidence>
<comment type="cofactor">
    <cofactor evidence="2">
        <name>Zn(2+)</name>
        <dbReference type="ChEBI" id="CHEBI:29105"/>
    </cofactor>
</comment>
<keyword evidence="7" id="KW-0460">Magnesium</keyword>
<dbReference type="CDD" id="cd03429">
    <property type="entry name" value="NUDIX_NADH_pyrophosphatase_Nudt13"/>
    <property type="match status" value="1"/>
</dbReference>
<dbReference type="GO" id="GO:0005829">
    <property type="term" value="C:cytosol"/>
    <property type="evidence" value="ECO:0007669"/>
    <property type="project" value="TreeGrafter"/>
</dbReference>
<dbReference type="Pfam" id="PF00293">
    <property type="entry name" value="NUDIX"/>
    <property type="match status" value="1"/>
</dbReference>
<feature type="domain" description="Nudix hydrolase" evidence="11">
    <location>
        <begin position="146"/>
        <end position="270"/>
    </location>
</feature>
<dbReference type="AlphaFoldDB" id="A0A1C6JVT2"/>
<dbReference type="EC" id="3.6.1.22" evidence="4"/>
<evidence type="ECO:0000256" key="8">
    <source>
        <dbReference type="ARBA" id="ARBA00023027"/>
    </source>
</evidence>
<evidence type="ECO:0000313" key="12">
    <source>
        <dbReference type="EMBL" id="SCJ86088.1"/>
    </source>
</evidence>
<dbReference type="GO" id="GO:0019677">
    <property type="term" value="P:NAD+ catabolic process"/>
    <property type="evidence" value="ECO:0007669"/>
    <property type="project" value="TreeGrafter"/>
</dbReference>
<dbReference type="InterPro" id="IPR015376">
    <property type="entry name" value="Znr_NADH_PPase"/>
</dbReference>
<organism evidence="12">
    <name type="scientific">uncultured Anaerotruncus sp</name>
    <dbReference type="NCBI Taxonomy" id="905011"/>
    <lineage>
        <taxon>Bacteria</taxon>
        <taxon>Bacillati</taxon>
        <taxon>Bacillota</taxon>
        <taxon>Clostridia</taxon>
        <taxon>Eubacteriales</taxon>
        <taxon>Oscillospiraceae</taxon>
        <taxon>Anaerotruncus</taxon>
        <taxon>environmental samples</taxon>
    </lineage>
</organism>
<keyword evidence="6 10" id="KW-0378">Hydrolase</keyword>
<dbReference type="InterPro" id="IPR015797">
    <property type="entry name" value="NUDIX_hydrolase-like_dom_sf"/>
</dbReference>
<dbReference type="GO" id="GO:0046872">
    <property type="term" value="F:metal ion binding"/>
    <property type="evidence" value="ECO:0007669"/>
    <property type="project" value="UniProtKB-KW"/>
</dbReference>
<dbReference type="Pfam" id="PF09297">
    <property type="entry name" value="Zn_ribbon_NUD"/>
    <property type="match status" value="1"/>
</dbReference>
<dbReference type="InterPro" id="IPR020084">
    <property type="entry name" value="NUDIX_hydrolase_CS"/>
</dbReference>
<dbReference type="PANTHER" id="PTHR42904">
    <property type="entry name" value="NUDIX HYDROLASE, NUDC SUBFAMILY"/>
    <property type="match status" value="1"/>
</dbReference>
<name>A0A1C6JVT2_9FIRM</name>
<protein>
    <recommendedName>
        <fullName evidence="4">NAD(+) diphosphatase</fullName>
        <ecNumber evidence="4">3.6.1.22</ecNumber>
    </recommendedName>
</protein>
<dbReference type="PROSITE" id="PS51462">
    <property type="entry name" value="NUDIX"/>
    <property type="match status" value="1"/>
</dbReference>
<dbReference type="EMBL" id="FMHG01000002">
    <property type="protein sequence ID" value="SCJ86088.1"/>
    <property type="molecule type" value="Genomic_DNA"/>
</dbReference>
<evidence type="ECO:0000256" key="4">
    <source>
        <dbReference type="ARBA" id="ARBA00012381"/>
    </source>
</evidence>
<evidence type="ECO:0000256" key="10">
    <source>
        <dbReference type="RuleBase" id="RU003476"/>
    </source>
</evidence>
<evidence type="ECO:0000256" key="5">
    <source>
        <dbReference type="ARBA" id="ARBA00022723"/>
    </source>
</evidence>
<gene>
    <name evidence="12" type="primary">nudC</name>
    <name evidence="12" type="ORF">SAMEA3545359_02323</name>
</gene>
<comment type="catalytic activity">
    <reaction evidence="9">
        <text>a 5'-end NAD(+)-phospho-ribonucleoside in mRNA + H2O = a 5'-end phospho-adenosine-phospho-ribonucleoside in mRNA + beta-nicotinamide D-ribonucleotide + 2 H(+)</text>
        <dbReference type="Rhea" id="RHEA:60876"/>
        <dbReference type="Rhea" id="RHEA-COMP:15698"/>
        <dbReference type="Rhea" id="RHEA-COMP:15719"/>
        <dbReference type="ChEBI" id="CHEBI:14649"/>
        <dbReference type="ChEBI" id="CHEBI:15377"/>
        <dbReference type="ChEBI" id="CHEBI:15378"/>
        <dbReference type="ChEBI" id="CHEBI:144029"/>
        <dbReference type="ChEBI" id="CHEBI:144051"/>
    </reaction>
    <physiologicalReaction direction="left-to-right" evidence="9">
        <dbReference type="Rhea" id="RHEA:60877"/>
    </physiologicalReaction>
</comment>
<dbReference type="InterPro" id="IPR000086">
    <property type="entry name" value="NUDIX_hydrolase_dom"/>
</dbReference>
<evidence type="ECO:0000256" key="2">
    <source>
        <dbReference type="ARBA" id="ARBA00001947"/>
    </source>
</evidence>
<dbReference type="PANTHER" id="PTHR42904:SF6">
    <property type="entry name" value="NAD-CAPPED RNA HYDROLASE NUDT12"/>
    <property type="match status" value="1"/>
</dbReference>
<keyword evidence="5" id="KW-0479">Metal-binding</keyword>
<dbReference type="PROSITE" id="PS00893">
    <property type="entry name" value="NUDIX_BOX"/>
    <property type="match status" value="1"/>
</dbReference>
<evidence type="ECO:0000256" key="6">
    <source>
        <dbReference type="ARBA" id="ARBA00022801"/>
    </source>
</evidence>
<dbReference type="GO" id="GO:0035529">
    <property type="term" value="F:NADH pyrophosphatase activity"/>
    <property type="evidence" value="ECO:0007669"/>
    <property type="project" value="TreeGrafter"/>
</dbReference>
<dbReference type="InterPro" id="IPR049734">
    <property type="entry name" value="NudC-like_C"/>
</dbReference>
<dbReference type="PRINTS" id="PR00502">
    <property type="entry name" value="NUDIXFAMILY"/>
</dbReference>
<dbReference type="SUPFAM" id="SSF55811">
    <property type="entry name" value="Nudix"/>
    <property type="match status" value="1"/>
</dbReference>
<reference evidence="12" key="1">
    <citation type="submission" date="2015-09" db="EMBL/GenBank/DDBJ databases">
        <authorList>
            <consortium name="Pathogen Informatics"/>
        </authorList>
    </citation>
    <scope>NUCLEOTIDE SEQUENCE</scope>
    <source>
        <strain evidence="12">2789STDY5834896</strain>
    </source>
</reference>
<evidence type="ECO:0000256" key="9">
    <source>
        <dbReference type="ARBA" id="ARBA00023679"/>
    </source>
</evidence>
<evidence type="ECO:0000256" key="3">
    <source>
        <dbReference type="ARBA" id="ARBA00009595"/>
    </source>
</evidence>
<evidence type="ECO:0000259" key="11">
    <source>
        <dbReference type="PROSITE" id="PS51462"/>
    </source>
</evidence>
<dbReference type="InterPro" id="IPR020476">
    <property type="entry name" value="Nudix_hydrolase"/>
</dbReference>
<accession>A0A1C6JVT2</accession>
<dbReference type="Gene3D" id="3.90.79.20">
    <property type="match status" value="1"/>
</dbReference>
<dbReference type="InterPro" id="IPR050241">
    <property type="entry name" value="NAD-cap_RNA_hydrolase_NudC"/>
</dbReference>
<dbReference type="GO" id="GO:0110153">
    <property type="term" value="F:RNA NAD-cap (NMN-forming) hydrolase activity"/>
    <property type="evidence" value="ECO:0007669"/>
    <property type="project" value="RHEA"/>
</dbReference>
<proteinExistence type="inferred from homology"/>